<keyword evidence="2" id="KW-1185">Reference proteome</keyword>
<comment type="caution">
    <text evidence="1">The sequence shown here is derived from an EMBL/GenBank/DDBJ whole genome shotgun (WGS) entry which is preliminary data.</text>
</comment>
<evidence type="ECO:0000313" key="1">
    <source>
        <dbReference type="EMBL" id="TWU10275.1"/>
    </source>
</evidence>
<evidence type="ECO:0000313" key="2">
    <source>
        <dbReference type="Proteomes" id="UP000316304"/>
    </source>
</evidence>
<sequence length="155" mass="17271">MANLVWSPDEDAWISHIESEKLGKLQIRVLTDGEQSPPTDSQLRCVSVVERLAKTGLPLLTDHARKYAATYLGDTESDEMDDNELGIEFYAAVIPQLRSTTDTYIIFVGNSDIDWEHGVAVICKNAMQFAVAHSDFAYSGCEWDDTSQLEQLLDG</sequence>
<name>A0A5C6BDH8_9BACT</name>
<dbReference type="OrthoDB" id="264480at2"/>
<accession>A0A5C6BDH8</accession>
<dbReference type="Proteomes" id="UP000316304">
    <property type="component" value="Unassembled WGS sequence"/>
</dbReference>
<protein>
    <submittedName>
        <fullName evidence="1">Uncharacterized protein</fullName>
    </submittedName>
</protein>
<proteinExistence type="predicted"/>
<gene>
    <name evidence="1" type="ORF">Pla52o_57310</name>
</gene>
<dbReference type="AlphaFoldDB" id="A0A5C6BDH8"/>
<reference evidence="1 2" key="1">
    <citation type="submission" date="2019-02" db="EMBL/GenBank/DDBJ databases">
        <title>Deep-cultivation of Planctomycetes and their phenomic and genomic characterization uncovers novel biology.</title>
        <authorList>
            <person name="Wiegand S."/>
            <person name="Jogler M."/>
            <person name="Boedeker C."/>
            <person name="Pinto D."/>
            <person name="Vollmers J."/>
            <person name="Rivas-Marin E."/>
            <person name="Kohn T."/>
            <person name="Peeters S.H."/>
            <person name="Heuer A."/>
            <person name="Rast P."/>
            <person name="Oberbeckmann S."/>
            <person name="Bunk B."/>
            <person name="Jeske O."/>
            <person name="Meyerdierks A."/>
            <person name="Storesund J.E."/>
            <person name="Kallscheuer N."/>
            <person name="Luecker S."/>
            <person name="Lage O.M."/>
            <person name="Pohl T."/>
            <person name="Merkel B.J."/>
            <person name="Hornburger P."/>
            <person name="Mueller R.-W."/>
            <person name="Bruemmer F."/>
            <person name="Labrenz M."/>
            <person name="Spormann A.M."/>
            <person name="Op Den Camp H."/>
            <person name="Overmann J."/>
            <person name="Amann R."/>
            <person name="Jetten M.S.M."/>
            <person name="Mascher T."/>
            <person name="Medema M.H."/>
            <person name="Devos D.P."/>
            <person name="Kaster A.-K."/>
            <person name="Ovreas L."/>
            <person name="Rohde M."/>
            <person name="Galperin M.Y."/>
            <person name="Jogler C."/>
        </authorList>
    </citation>
    <scope>NUCLEOTIDE SEQUENCE [LARGE SCALE GENOMIC DNA]</scope>
    <source>
        <strain evidence="1 2">Pla52o</strain>
    </source>
</reference>
<dbReference type="EMBL" id="SJPT01000020">
    <property type="protein sequence ID" value="TWU10275.1"/>
    <property type="molecule type" value="Genomic_DNA"/>
</dbReference>
<organism evidence="1 2">
    <name type="scientific">Novipirellula galeiformis</name>
    <dbReference type="NCBI Taxonomy" id="2528004"/>
    <lineage>
        <taxon>Bacteria</taxon>
        <taxon>Pseudomonadati</taxon>
        <taxon>Planctomycetota</taxon>
        <taxon>Planctomycetia</taxon>
        <taxon>Pirellulales</taxon>
        <taxon>Pirellulaceae</taxon>
        <taxon>Novipirellula</taxon>
    </lineage>
</organism>
<dbReference type="RefSeq" id="WP_146597589.1">
    <property type="nucleotide sequence ID" value="NZ_SJPT01000020.1"/>
</dbReference>